<dbReference type="STRING" id="1742972.COMA1_50166"/>
<dbReference type="PANTHER" id="PTHR46564">
    <property type="entry name" value="TRANSPOSASE"/>
    <property type="match status" value="1"/>
</dbReference>
<dbReference type="Gene3D" id="3.30.420.10">
    <property type="entry name" value="Ribonuclease H-like superfamily/Ribonuclease H"/>
    <property type="match status" value="1"/>
</dbReference>
<gene>
    <name evidence="2" type="ORF">COMA1_50166</name>
</gene>
<accession>A0A0S4LP94</accession>
<evidence type="ECO:0000313" key="3">
    <source>
        <dbReference type="Proteomes" id="UP000199032"/>
    </source>
</evidence>
<dbReference type="PANTHER" id="PTHR46564:SF1">
    <property type="entry name" value="TRANSPOSASE"/>
    <property type="match status" value="1"/>
</dbReference>
<evidence type="ECO:0000313" key="2">
    <source>
        <dbReference type="EMBL" id="CUS38554.1"/>
    </source>
</evidence>
<dbReference type="InterPro" id="IPR036397">
    <property type="entry name" value="RNaseH_sf"/>
</dbReference>
<sequence>MEGRLAEPLLFDGTCDTGVFNTWLKTQLCPRLNAHHLVIMDNAAFHTSSETAQLIAATGATLLFLAPYSPDLNPIEHDFAALKKRREYQDQATLDDLVRGYH</sequence>
<feature type="domain" description="Tc1-like transposase DDE" evidence="1">
    <location>
        <begin position="8"/>
        <end position="94"/>
    </location>
</feature>
<reference evidence="2 3" key="1">
    <citation type="submission" date="2015-10" db="EMBL/GenBank/DDBJ databases">
        <authorList>
            <person name="Gilbert D.G."/>
        </authorList>
    </citation>
    <scope>NUCLEOTIDE SEQUENCE [LARGE SCALE GENOMIC DNA]</scope>
    <source>
        <strain evidence="2">COMA1</strain>
    </source>
</reference>
<dbReference type="InterPro" id="IPR038717">
    <property type="entry name" value="Tc1-like_DDE_dom"/>
</dbReference>
<evidence type="ECO:0000259" key="1">
    <source>
        <dbReference type="Pfam" id="PF13358"/>
    </source>
</evidence>
<dbReference type="SUPFAM" id="SSF53098">
    <property type="entry name" value="Ribonuclease H-like"/>
    <property type="match status" value="1"/>
</dbReference>
<dbReference type="Proteomes" id="UP000199032">
    <property type="component" value="Unassembled WGS sequence"/>
</dbReference>
<proteinExistence type="predicted"/>
<name>A0A0S4LP94_9BACT</name>
<organism evidence="2 3">
    <name type="scientific">Candidatus Nitrospira nitrosa</name>
    <dbReference type="NCBI Taxonomy" id="1742972"/>
    <lineage>
        <taxon>Bacteria</taxon>
        <taxon>Pseudomonadati</taxon>
        <taxon>Nitrospirota</taxon>
        <taxon>Nitrospiria</taxon>
        <taxon>Nitrospirales</taxon>
        <taxon>Nitrospiraceae</taxon>
        <taxon>Nitrospira</taxon>
    </lineage>
</organism>
<dbReference type="Pfam" id="PF13358">
    <property type="entry name" value="DDE_3"/>
    <property type="match status" value="1"/>
</dbReference>
<dbReference type="InterPro" id="IPR012337">
    <property type="entry name" value="RNaseH-like_sf"/>
</dbReference>
<dbReference type="EMBL" id="CZQA01000011">
    <property type="protein sequence ID" value="CUS38554.1"/>
    <property type="molecule type" value="Genomic_DNA"/>
</dbReference>
<protein>
    <submittedName>
        <fullName evidence="2">Transposase</fullName>
    </submittedName>
</protein>
<dbReference type="AlphaFoldDB" id="A0A0S4LP94"/>
<keyword evidence="3" id="KW-1185">Reference proteome</keyword>
<dbReference type="GO" id="GO:0003676">
    <property type="term" value="F:nucleic acid binding"/>
    <property type="evidence" value="ECO:0007669"/>
    <property type="project" value="InterPro"/>
</dbReference>